<reference evidence="1 2" key="1">
    <citation type="journal article" date="2016" name="Nat. Commun.">
        <title>Thousands of microbial genomes shed light on interconnected biogeochemical processes in an aquifer system.</title>
        <authorList>
            <person name="Anantharaman K."/>
            <person name="Brown C.T."/>
            <person name="Hug L.A."/>
            <person name="Sharon I."/>
            <person name="Castelle C.J."/>
            <person name="Probst A.J."/>
            <person name="Thomas B.C."/>
            <person name="Singh A."/>
            <person name="Wilkins M.J."/>
            <person name="Karaoz U."/>
            <person name="Brodie E.L."/>
            <person name="Williams K.H."/>
            <person name="Hubbard S.S."/>
            <person name="Banfield J.F."/>
        </authorList>
    </citation>
    <scope>NUCLEOTIDE SEQUENCE [LARGE SCALE GENOMIC DNA]</scope>
</reference>
<dbReference type="SUPFAM" id="SSF52833">
    <property type="entry name" value="Thioredoxin-like"/>
    <property type="match status" value="1"/>
</dbReference>
<evidence type="ECO:0000313" key="1">
    <source>
        <dbReference type="EMBL" id="OGH00780.1"/>
    </source>
</evidence>
<proteinExistence type="predicted"/>
<protein>
    <submittedName>
        <fullName evidence="1">Ferredoxin</fullName>
    </submittedName>
</protein>
<sequence>MPQPKYHFFVCTNQRPPGHPKGSCGQLGGGEVFMKMFEQLDQKNLWGTLKVTQTGCMGPCMAGTMMVCYPEGAWYQGVKPSDVEEIIESHVKGGKPVERLAFDPAMLG</sequence>
<dbReference type="Proteomes" id="UP000177583">
    <property type="component" value="Unassembled WGS sequence"/>
</dbReference>
<dbReference type="AlphaFoldDB" id="A0A1F6GRS6"/>
<evidence type="ECO:0000313" key="2">
    <source>
        <dbReference type="Proteomes" id="UP000177583"/>
    </source>
</evidence>
<name>A0A1F6GRS6_9PROT</name>
<dbReference type="Gene3D" id="3.40.30.10">
    <property type="entry name" value="Glutaredoxin"/>
    <property type="match status" value="1"/>
</dbReference>
<gene>
    <name evidence="1" type="ORF">A2557_03655</name>
</gene>
<dbReference type="CDD" id="cd02980">
    <property type="entry name" value="TRX_Fd_family"/>
    <property type="match status" value="1"/>
</dbReference>
<dbReference type="InterPro" id="IPR036249">
    <property type="entry name" value="Thioredoxin-like_sf"/>
</dbReference>
<comment type="caution">
    <text evidence="1">The sequence shown here is derived from an EMBL/GenBank/DDBJ whole genome shotgun (WGS) entry which is preliminary data.</text>
</comment>
<accession>A0A1F6GRS6</accession>
<organism evidence="1 2">
    <name type="scientific">Candidatus Lambdaproteobacteria bacterium RIFOXYD2_FULL_56_26</name>
    <dbReference type="NCBI Taxonomy" id="1817773"/>
    <lineage>
        <taxon>Bacteria</taxon>
        <taxon>Pseudomonadati</taxon>
        <taxon>Pseudomonadota</taxon>
        <taxon>Candidatus Lambdaproteobacteria</taxon>
    </lineage>
</organism>
<dbReference type="EMBL" id="MFNF01000042">
    <property type="protein sequence ID" value="OGH00780.1"/>
    <property type="molecule type" value="Genomic_DNA"/>
</dbReference>